<dbReference type="AlphaFoldDB" id="A0A417YRQ6"/>
<protein>
    <submittedName>
        <fullName evidence="1">Uncharacterized protein</fullName>
    </submittedName>
</protein>
<evidence type="ECO:0000313" key="2">
    <source>
        <dbReference type="Proteomes" id="UP000284416"/>
    </source>
</evidence>
<evidence type="ECO:0000313" key="1">
    <source>
        <dbReference type="EMBL" id="RHW38006.1"/>
    </source>
</evidence>
<gene>
    <name evidence="1" type="ORF">D1B31_14585</name>
</gene>
<name>A0A417YRQ6_9BACI</name>
<proteinExistence type="predicted"/>
<organism evidence="1 2">
    <name type="scientific">Neobacillus notoginsengisoli</name>
    <dbReference type="NCBI Taxonomy" id="1578198"/>
    <lineage>
        <taxon>Bacteria</taxon>
        <taxon>Bacillati</taxon>
        <taxon>Bacillota</taxon>
        <taxon>Bacilli</taxon>
        <taxon>Bacillales</taxon>
        <taxon>Bacillaceae</taxon>
        <taxon>Neobacillus</taxon>
    </lineage>
</organism>
<sequence>MFLQKGEMVSFEGKTNTTGWRYINQHLVYNDMSTPLKWKGNDYYVSEILSHLEKKTPFTYTIKKKGETQTINDFYHVKYVRIVRKMTRGNVRFFC</sequence>
<comment type="caution">
    <text evidence="1">The sequence shown here is derived from an EMBL/GenBank/DDBJ whole genome shotgun (WGS) entry which is preliminary data.</text>
</comment>
<dbReference type="EMBL" id="QWEG01000009">
    <property type="protein sequence ID" value="RHW38006.1"/>
    <property type="molecule type" value="Genomic_DNA"/>
</dbReference>
<accession>A0A417YRQ6</accession>
<reference evidence="1 2" key="1">
    <citation type="journal article" date="2017" name="Int. J. Syst. Evol. Microbiol.">
        <title>Bacillus notoginsengisoli sp. nov., a novel bacterium isolated from the rhizosphere of Panax notoginseng.</title>
        <authorList>
            <person name="Zhang M.Y."/>
            <person name="Cheng J."/>
            <person name="Cai Y."/>
            <person name="Zhang T.Y."/>
            <person name="Wu Y.Y."/>
            <person name="Manikprabhu D."/>
            <person name="Li W.J."/>
            <person name="Zhang Y.X."/>
        </authorList>
    </citation>
    <scope>NUCLEOTIDE SEQUENCE [LARGE SCALE GENOMIC DNA]</scope>
    <source>
        <strain evidence="1 2">JCM 30743</strain>
    </source>
</reference>
<dbReference type="Proteomes" id="UP000284416">
    <property type="component" value="Unassembled WGS sequence"/>
</dbReference>
<keyword evidence="2" id="KW-1185">Reference proteome</keyword>